<dbReference type="Proteomes" id="UP000326857">
    <property type="component" value="Unassembled WGS sequence"/>
</dbReference>
<protein>
    <submittedName>
        <fullName evidence="2">Uncharacterized protein</fullName>
    </submittedName>
</protein>
<dbReference type="AlphaFoldDB" id="A0A5E7ZDT0"/>
<gene>
    <name evidence="2" type="ORF">SPHINGO391_450049</name>
</gene>
<feature type="compositionally biased region" description="Basic and acidic residues" evidence="1">
    <location>
        <begin position="19"/>
        <end position="30"/>
    </location>
</feature>
<evidence type="ECO:0000313" key="3">
    <source>
        <dbReference type="Proteomes" id="UP000326857"/>
    </source>
</evidence>
<accession>A0A5E7ZDT0</accession>
<evidence type="ECO:0000256" key="1">
    <source>
        <dbReference type="SAM" id="MobiDB-lite"/>
    </source>
</evidence>
<organism evidence="2 3">
    <name type="scientific">Sphingomonas aurantiaca</name>
    <dbReference type="NCBI Taxonomy" id="185949"/>
    <lineage>
        <taxon>Bacteria</taxon>
        <taxon>Pseudomonadati</taxon>
        <taxon>Pseudomonadota</taxon>
        <taxon>Alphaproteobacteria</taxon>
        <taxon>Sphingomonadales</taxon>
        <taxon>Sphingomonadaceae</taxon>
        <taxon>Sphingomonas</taxon>
    </lineage>
</organism>
<feature type="region of interest" description="Disordered" evidence="1">
    <location>
        <begin position="1"/>
        <end position="30"/>
    </location>
</feature>
<sequence>MRGRDGRWRGRLTGNGRLKQNESKRDHADTPIHFDGVRAAIGTVYAHVLVTQDDRYEEICGVLDGVIGRYRV</sequence>
<reference evidence="2 3" key="1">
    <citation type="submission" date="2019-09" db="EMBL/GenBank/DDBJ databases">
        <authorList>
            <person name="Dittami M. S."/>
        </authorList>
    </citation>
    <scope>NUCLEOTIDE SEQUENCE [LARGE SCALE GENOMIC DNA]</scope>
    <source>
        <strain evidence="2">SPHINGO391</strain>
    </source>
</reference>
<evidence type="ECO:0000313" key="2">
    <source>
        <dbReference type="EMBL" id="VVT16992.1"/>
    </source>
</evidence>
<dbReference type="EMBL" id="CABVLI010000040">
    <property type="protein sequence ID" value="VVT16992.1"/>
    <property type="molecule type" value="Genomic_DNA"/>
</dbReference>
<proteinExistence type="predicted"/>
<name>A0A5E7ZDT0_9SPHN</name>